<dbReference type="GO" id="GO:0004725">
    <property type="term" value="F:protein tyrosine phosphatase activity"/>
    <property type="evidence" value="ECO:0007669"/>
    <property type="project" value="UniProtKB-EC"/>
</dbReference>
<protein>
    <recommendedName>
        <fullName evidence="2">protein-tyrosine-phosphatase</fullName>
        <ecNumber evidence="2">3.1.3.48</ecNumber>
    </recommendedName>
</protein>
<dbReference type="PROSITE" id="PS50056">
    <property type="entry name" value="TYR_PHOSPHATASE_2"/>
    <property type="match status" value="1"/>
</dbReference>
<dbReference type="PANTHER" id="PTHR10159:SF519">
    <property type="entry name" value="DUAL SPECIFICITY PROTEIN PHOSPHATASE MPK3"/>
    <property type="match status" value="1"/>
</dbReference>
<dbReference type="EMBL" id="CAJNIZ010031247">
    <property type="protein sequence ID" value="CAE7529258.1"/>
    <property type="molecule type" value="Genomic_DNA"/>
</dbReference>
<evidence type="ECO:0000256" key="4">
    <source>
        <dbReference type="ARBA" id="ARBA00022912"/>
    </source>
</evidence>
<dbReference type="InterPro" id="IPR029021">
    <property type="entry name" value="Prot-tyrosine_phosphatase-like"/>
</dbReference>
<keyword evidence="6" id="KW-0812">Transmembrane</keyword>
<keyword evidence="4" id="KW-0904">Protein phosphatase</keyword>
<evidence type="ECO:0000313" key="8">
    <source>
        <dbReference type="EMBL" id="CAE7529258.1"/>
    </source>
</evidence>
<evidence type="ECO:0000313" key="9">
    <source>
        <dbReference type="Proteomes" id="UP000649617"/>
    </source>
</evidence>
<evidence type="ECO:0000256" key="5">
    <source>
        <dbReference type="SAM" id="MobiDB-lite"/>
    </source>
</evidence>
<evidence type="ECO:0000256" key="2">
    <source>
        <dbReference type="ARBA" id="ARBA00013064"/>
    </source>
</evidence>
<sequence length="853" mass="93313">MPSFVPVSDPEKARFEQDEESLRKHRQFDTPFSLLPKDLNNPKEKKGDLNPIARRSEELYQDENKLWKKKREVFDKQQTWGKETGVWSNPEQTREQDKRKYKPGEVFWGAKGTFGGKQEDSGLLTLQRGEVDQSLELNEKGLWVRKKKMATEEGPGLSDSAKQLLKAPKNGEDPRLEAAKPRGRGTADASEKALEALQERRRLERKVADEQGAYDFCPGVVLLQKVISHSPAFAMSSALRAGHAATSGPGPTGPRASSRGRRLDIHSTAAAVGRAMVGAKREEAALRSKAGSGDGLEDLLSGKARYPEAVPSRLKLNGYSATQKTNHSLDFDEEAKKLWARLNLDPSVLSSGPYNAMDALWQHPESRAVFYVGNQTAASNLGLLHKNGVTHVVNCTDNMPNYHENTPGSFIKYYRFDISSFHRLVKSDADAARFVQPMLDWVGAALGSGKNVMVHCLAGAHRAGTTGCICLMHFAELSAKEAVPAAALLILKWNFWPSWSAAGGESLNLLVAKLAFVGKSQRGKLHASLAVSITVATDKLEKVVNRLGMTNKAKKPAGNTGPVTTLNNSSQQCRPSKRHAGMKRWQGVQRTDEEAREIVEKALGSCAVGGASSAPVRIEPSATPAKRNRSPSPVVAPSSPSASEGEDGKFEAAWMDSGDEREAAKLSEKPSGASTCASRVTQATTQLFNCLASTSLAGTDESSVAISRCGCFNSLKASTKNCEETLRVEKGAVLTDLFQTQIGPQTRRFCKQLWSHWHIGRQVHWWENGELHMCLLLVVVLFLLACLWLYRDVVQAVVIDREEAAEAAVEDVKVALHDVSDACRKLEEDLILGHDETKPKSSSARHDAGYGFC</sequence>
<gene>
    <name evidence="8" type="primary">DUSP6</name>
    <name evidence="8" type="ORF">SPIL2461_LOCUS13926</name>
</gene>
<dbReference type="AlphaFoldDB" id="A0A812TJD1"/>
<keyword evidence="6" id="KW-1133">Transmembrane helix</keyword>
<dbReference type="Pfam" id="PF00782">
    <property type="entry name" value="DSPc"/>
    <property type="match status" value="1"/>
</dbReference>
<dbReference type="CDD" id="cd14498">
    <property type="entry name" value="DSP"/>
    <property type="match status" value="1"/>
</dbReference>
<proteinExistence type="inferred from homology"/>
<evidence type="ECO:0000256" key="3">
    <source>
        <dbReference type="ARBA" id="ARBA00022801"/>
    </source>
</evidence>
<dbReference type="GO" id="GO:0005737">
    <property type="term" value="C:cytoplasm"/>
    <property type="evidence" value="ECO:0007669"/>
    <property type="project" value="TreeGrafter"/>
</dbReference>
<dbReference type="InterPro" id="IPR000387">
    <property type="entry name" value="Tyr_Pase_dom"/>
</dbReference>
<dbReference type="OrthoDB" id="10252009at2759"/>
<keyword evidence="3" id="KW-0378">Hydrolase</keyword>
<feature type="region of interest" description="Disordered" evidence="5">
    <location>
        <begin position="551"/>
        <end position="592"/>
    </location>
</feature>
<feature type="compositionally biased region" description="Basic and acidic residues" evidence="5">
    <location>
        <begin position="40"/>
        <end position="49"/>
    </location>
</feature>
<feature type="compositionally biased region" description="Basic and acidic residues" evidence="5">
    <location>
        <begin position="9"/>
        <end position="22"/>
    </location>
</feature>
<accession>A0A812TJD1</accession>
<feature type="compositionally biased region" description="Low complexity" evidence="5">
    <location>
        <begin position="630"/>
        <end position="643"/>
    </location>
</feature>
<feature type="compositionally biased region" description="Basic and acidic residues" evidence="5">
    <location>
        <begin position="169"/>
        <end position="180"/>
    </location>
</feature>
<feature type="domain" description="Tyrosine specific protein phosphatases" evidence="7">
    <location>
        <begin position="432"/>
        <end position="483"/>
    </location>
</feature>
<keyword evidence="9" id="KW-1185">Reference proteome</keyword>
<name>A0A812TJD1_SYMPI</name>
<comment type="similarity">
    <text evidence="1">Belongs to the protein-tyrosine phosphatase family. Non-receptor class dual specificity subfamily.</text>
</comment>
<dbReference type="Gene3D" id="3.90.190.10">
    <property type="entry name" value="Protein tyrosine phosphatase superfamily"/>
    <property type="match status" value="1"/>
</dbReference>
<feature type="region of interest" description="Disordered" evidence="5">
    <location>
        <begin position="610"/>
        <end position="648"/>
    </location>
</feature>
<feature type="transmembrane region" description="Helical" evidence="6">
    <location>
        <begin position="771"/>
        <end position="790"/>
    </location>
</feature>
<feature type="region of interest" description="Disordered" evidence="5">
    <location>
        <begin position="166"/>
        <end position="191"/>
    </location>
</feature>
<reference evidence="8" key="1">
    <citation type="submission" date="2021-02" db="EMBL/GenBank/DDBJ databases">
        <authorList>
            <person name="Dougan E. K."/>
            <person name="Rhodes N."/>
            <person name="Thang M."/>
            <person name="Chan C."/>
        </authorList>
    </citation>
    <scope>NUCLEOTIDE SEQUENCE</scope>
</reference>
<dbReference type="InterPro" id="IPR000340">
    <property type="entry name" value="Dual-sp_phosphatase_cat-dom"/>
</dbReference>
<comment type="caution">
    <text evidence="8">The sequence shown here is derived from an EMBL/GenBank/DDBJ whole genome shotgun (WGS) entry which is preliminary data.</text>
</comment>
<evidence type="ECO:0000256" key="1">
    <source>
        <dbReference type="ARBA" id="ARBA00008601"/>
    </source>
</evidence>
<feature type="region of interest" description="Disordered" evidence="5">
    <location>
        <begin position="242"/>
        <end position="261"/>
    </location>
</feature>
<feature type="region of interest" description="Disordered" evidence="5">
    <location>
        <begin position="1"/>
        <end position="49"/>
    </location>
</feature>
<keyword evidence="6" id="KW-0472">Membrane</keyword>
<dbReference type="GO" id="GO:0043409">
    <property type="term" value="P:negative regulation of MAPK cascade"/>
    <property type="evidence" value="ECO:0007669"/>
    <property type="project" value="TreeGrafter"/>
</dbReference>
<feature type="region of interest" description="Disordered" evidence="5">
    <location>
        <begin position="81"/>
        <end position="100"/>
    </location>
</feature>
<feature type="compositionally biased region" description="Polar residues" evidence="5">
    <location>
        <begin position="561"/>
        <end position="574"/>
    </location>
</feature>
<organism evidence="8 9">
    <name type="scientific">Symbiodinium pilosum</name>
    <name type="common">Dinoflagellate</name>
    <dbReference type="NCBI Taxonomy" id="2952"/>
    <lineage>
        <taxon>Eukaryota</taxon>
        <taxon>Sar</taxon>
        <taxon>Alveolata</taxon>
        <taxon>Dinophyceae</taxon>
        <taxon>Suessiales</taxon>
        <taxon>Symbiodiniaceae</taxon>
        <taxon>Symbiodinium</taxon>
    </lineage>
</organism>
<dbReference type="Proteomes" id="UP000649617">
    <property type="component" value="Unassembled WGS sequence"/>
</dbReference>
<evidence type="ECO:0000259" key="7">
    <source>
        <dbReference type="PROSITE" id="PS50056"/>
    </source>
</evidence>
<evidence type="ECO:0000256" key="6">
    <source>
        <dbReference type="SAM" id="Phobius"/>
    </source>
</evidence>
<dbReference type="EC" id="3.1.3.48" evidence="2"/>
<dbReference type="SUPFAM" id="SSF52799">
    <property type="entry name" value="(Phosphotyrosine protein) phosphatases II"/>
    <property type="match status" value="1"/>
</dbReference>
<feature type="compositionally biased region" description="Polar residues" evidence="5">
    <location>
        <begin position="81"/>
        <end position="91"/>
    </location>
</feature>
<dbReference type="PANTHER" id="PTHR10159">
    <property type="entry name" value="DUAL SPECIFICITY PROTEIN PHOSPHATASE"/>
    <property type="match status" value="1"/>
</dbReference>